<evidence type="ECO:0000256" key="3">
    <source>
        <dbReference type="SAM" id="Phobius"/>
    </source>
</evidence>
<dbReference type="CDD" id="cd22786">
    <property type="entry name" value="DPBB_YuiC-like"/>
    <property type="match status" value="1"/>
</dbReference>
<dbReference type="Proteomes" id="UP001595932">
    <property type="component" value="Unassembled WGS sequence"/>
</dbReference>
<dbReference type="Gene3D" id="2.40.40.10">
    <property type="entry name" value="RlpA-like domain"/>
    <property type="match status" value="1"/>
</dbReference>
<sequence>MTKQANTTNSTKTFTGKSVAVSIATVLLFAAVLAFAIFEGTKNTVTITANGETEEIRTHAKTVADVLEEQAIEVGQDDFLSHSTDTAIEEDVAIEWDEAEQYTVTVDGEARSAWTTENTVSAILDKAEVEVTKHDKVSPALDETVDETTVIDVEKAYEVTIVDGGKDKKVWSTSTTVADFLKQHKVEVGKLDRVEKDMDELVLPNTKVEVVRVKKVTDVVEDAVKYAVETKKDASLLKGSEKLVQKGQNGLVKKTYEVVTENGKEVKRELTKEKVVKEPKKQITAVGTKTVVASVSRGAAKKETAAPVKQATSEKAKTAAAPAKQAVVKTASKPAEKAPAQAAAKAPEKTQAAPQPAKKEAPSEPTGGKEFYVSATAYTASCTGCSGITATGINLKANPGLKVIAVDPSVIPLGSKVWVEGYGNAIAGDTGGAIKGNKIDLFMANRADAIAFGRQQVKIKVLN</sequence>
<name>A0ABV9MDB4_9BACL</name>
<evidence type="ECO:0000259" key="4">
    <source>
        <dbReference type="PROSITE" id="PS51109"/>
    </source>
</evidence>
<proteinExistence type="predicted"/>
<keyword evidence="1" id="KW-0732">Signal</keyword>
<keyword evidence="3" id="KW-0812">Transmembrane</keyword>
<feature type="region of interest" description="Disordered" evidence="2">
    <location>
        <begin position="296"/>
        <end position="367"/>
    </location>
</feature>
<keyword evidence="3" id="KW-1133">Transmembrane helix</keyword>
<feature type="transmembrane region" description="Helical" evidence="3">
    <location>
        <begin position="20"/>
        <end position="38"/>
    </location>
</feature>
<dbReference type="InterPro" id="IPR011098">
    <property type="entry name" value="G5_dom"/>
</dbReference>
<feature type="domain" description="G5" evidence="4">
    <location>
        <begin position="210"/>
        <end position="290"/>
    </location>
</feature>
<dbReference type="InterPro" id="IPR051933">
    <property type="entry name" value="Resuscitation_pf_RpfB"/>
</dbReference>
<dbReference type="Pfam" id="PF07501">
    <property type="entry name" value="G5"/>
    <property type="match status" value="1"/>
</dbReference>
<evidence type="ECO:0000256" key="1">
    <source>
        <dbReference type="ARBA" id="ARBA00022729"/>
    </source>
</evidence>
<comment type="caution">
    <text evidence="5">The sequence shown here is derived from an EMBL/GenBank/DDBJ whole genome shotgun (WGS) entry which is preliminary data.</text>
</comment>
<dbReference type="Pfam" id="PF03990">
    <property type="entry name" value="DUF348"/>
    <property type="match status" value="3"/>
</dbReference>
<evidence type="ECO:0000256" key="2">
    <source>
        <dbReference type="SAM" id="MobiDB-lite"/>
    </source>
</evidence>
<dbReference type="PROSITE" id="PS51109">
    <property type="entry name" value="G5"/>
    <property type="match status" value="1"/>
</dbReference>
<dbReference type="PANTHER" id="PTHR39160">
    <property type="entry name" value="CELL WALL-BINDING PROTEIN YOCH"/>
    <property type="match status" value="1"/>
</dbReference>
<dbReference type="InterPro" id="IPR010611">
    <property type="entry name" value="3D_dom"/>
</dbReference>
<keyword evidence="6" id="KW-1185">Reference proteome</keyword>
<keyword evidence="3" id="KW-0472">Membrane</keyword>
<dbReference type="InterPro" id="IPR036908">
    <property type="entry name" value="RlpA-like_sf"/>
</dbReference>
<dbReference type="InterPro" id="IPR007137">
    <property type="entry name" value="DUF348"/>
</dbReference>
<accession>A0ABV9MDB4</accession>
<evidence type="ECO:0000313" key="5">
    <source>
        <dbReference type="EMBL" id="MFC4713842.1"/>
    </source>
</evidence>
<dbReference type="Gene3D" id="2.20.230.10">
    <property type="entry name" value="Resuscitation-promoting factor rpfb"/>
    <property type="match status" value="1"/>
</dbReference>
<dbReference type="Pfam" id="PF06725">
    <property type="entry name" value="3D"/>
    <property type="match status" value="1"/>
</dbReference>
<evidence type="ECO:0000313" key="6">
    <source>
        <dbReference type="Proteomes" id="UP001595932"/>
    </source>
</evidence>
<dbReference type="EMBL" id="JBHSGL010000007">
    <property type="protein sequence ID" value="MFC4713842.1"/>
    <property type="molecule type" value="Genomic_DNA"/>
</dbReference>
<gene>
    <name evidence="5" type="ORF">ACFO5U_13255</name>
</gene>
<dbReference type="PANTHER" id="PTHR39160:SF6">
    <property type="entry name" value="CELL WALL-BINDING PROTEIN YOCH"/>
    <property type="match status" value="1"/>
</dbReference>
<organism evidence="5 6">
    <name type="scientific">Planococcus dechangensis</name>
    <dbReference type="NCBI Taxonomy" id="1176255"/>
    <lineage>
        <taxon>Bacteria</taxon>
        <taxon>Bacillati</taxon>
        <taxon>Bacillota</taxon>
        <taxon>Bacilli</taxon>
        <taxon>Bacillales</taxon>
        <taxon>Caryophanaceae</taxon>
        <taxon>Planococcus</taxon>
    </lineage>
</organism>
<feature type="compositionally biased region" description="Low complexity" evidence="2">
    <location>
        <begin position="318"/>
        <end position="356"/>
    </location>
</feature>
<reference evidence="6" key="1">
    <citation type="journal article" date="2019" name="Int. J. Syst. Evol. Microbiol.">
        <title>The Global Catalogue of Microorganisms (GCM) 10K type strain sequencing project: providing services to taxonomists for standard genome sequencing and annotation.</title>
        <authorList>
            <consortium name="The Broad Institute Genomics Platform"/>
            <consortium name="The Broad Institute Genome Sequencing Center for Infectious Disease"/>
            <person name="Wu L."/>
            <person name="Ma J."/>
        </authorList>
    </citation>
    <scope>NUCLEOTIDE SEQUENCE [LARGE SCALE GENOMIC DNA]</scope>
    <source>
        <strain evidence="6">CGMCC 1.12151</strain>
    </source>
</reference>
<dbReference type="RefSeq" id="WP_377279583.1">
    <property type="nucleotide sequence ID" value="NZ_JBHSGL010000007.1"/>
</dbReference>
<dbReference type="SUPFAM" id="SSF50685">
    <property type="entry name" value="Barwin-like endoglucanases"/>
    <property type="match status" value="1"/>
</dbReference>
<dbReference type="SMART" id="SM01208">
    <property type="entry name" value="G5"/>
    <property type="match status" value="1"/>
</dbReference>
<protein>
    <submittedName>
        <fullName evidence="5">Ubiquitin-like domain-containing protein</fullName>
    </submittedName>
</protein>